<evidence type="ECO:0000313" key="3">
    <source>
        <dbReference type="Proteomes" id="UP000831963"/>
    </source>
</evidence>
<dbReference type="PROSITE" id="PS51257">
    <property type="entry name" value="PROKAR_LIPOPROTEIN"/>
    <property type="match status" value="1"/>
</dbReference>
<evidence type="ECO:0000313" key="2">
    <source>
        <dbReference type="EMBL" id="UPL15693.1"/>
    </source>
</evidence>
<evidence type="ECO:0000256" key="1">
    <source>
        <dbReference type="SAM" id="SignalP"/>
    </source>
</evidence>
<protein>
    <recommendedName>
        <fullName evidence="4">Lipoprotein</fullName>
    </recommendedName>
</protein>
<feature type="chain" id="PRO_5047272427" description="Lipoprotein" evidence="1">
    <location>
        <begin position="31"/>
        <end position="129"/>
    </location>
</feature>
<feature type="signal peptide" evidence="1">
    <location>
        <begin position="1"/>
        <end position="30"/>
    </location>
</feature>
<name>A0ABY4ISN3_9MICO</name>
<keyword evidence="1" id="KW-0732">Signal</keyword>
<sequence length="129" mass="13799">MKRTLPRVRIAVTLSAVAALVGCSPSPASVQPEVDAAVVASLPEDFAEATTTYDEASDECLTIVAMLPERYGLSARSVQEAVELLREGAATLSCRGVLRVVDDEGEVRDVSHLQKYLDVEARNGDLVIL</sequence>
<dbReference type="Proteomes" id="UP000831963">
    <property type="component" value="Chromosome"/>
</dbReference>
<proteinExistence type="predicted"/>
<gene>
    <name evidence="2" type="ORF">KV396_14925</name>
</gene>
<keyword evidence="3" id="KW-1185">Reference proteome</keyword>
<organism evidence="2 3">
    <name type="scientific">Microbacterium galbinum</name>
    <dbReference type="NCBI Taxonomy" id="2851646"/>
    <lineage>
        <taxon>Bacteria</taxon>
        <taxon>Bacillati</taxon>
        <taxon>Actinomycetota</taxon>
        <taxon>Actinomycetes</taxon>
        <taxon>Micrococcales</taxon>
        <taxon>Microbacteriaceae</taxon>
        <taxon>Microbacterium</taxon>
    </lineage>
</organism>
<accession>A0ABY4ISN3</accession>
<evidence type="ECO:0008006" key="4">
    <source>
        <dbReference type="Google" id="ProtNLM"/>
    </source>
</evidence>
<dbReference type="RefSeq" id="WP_247956212.1">
    <property type="nucleotide sequence ID" value="NZ_CP078077.1"/>
</dbReference>
<dbReference type="EMBL" id="CP078077">
    <property type="protein sequence ID" value="UPL15693.1"/>
    <property type="molecule type" value="Genomic_DNA"/>
</dbReference>
<reference evidence="2 3" key="1">
    <citation type="submission" date="2021-06" db="EMBL/GenBank/DDBJ databases">
        <title>Genome-based taxonomic framework of Microbacterium strains isolated from marine environment, the description of four new species and reclassification of four preexisting species.</title>
        <authorList>
            <person name="Lee S.D."/>
            <person name="Kim S.-M."/>
            <person name="Byeon Y.-S."/>
            <person name="Yang H.L."/>
            <person name="Kim I.S."/>
        </authorList>
    </citation>
    <scope>NUCLEOTIDE SEQUENCE [LARGE SCALE GENOMIC DNA]</scope>
    <source>
        <strain evidence="2 3">SSW1-36</strain>
    </source>
</reference>